<dbReference type="InterPro" id="IPR029063">
    <property type="entry name" value="SAM-dependent_MTases_sf"/>
</dbReference>
<dbReference type="PATRIC" id="fig|1076.23.peg.5174"/>
<accession>A0A0D7EDN0</accession>
<protein>
    <submittedName>
        <fullName evidence="3">Methyltransferase</fullName>
    </submittedName>
</protein>
<comment type="caution">
    <text evidence="3">The sequence shown here is derived from an EMBL/GenBank/DDBJ whole genome shotgun (WGS) entry which is preliminary data.</text>
</comment>
<dbReference type="Proteomes" id="UP000032515">
    <property type="component" value="Unassembled WGS sequence"/>
</dbReference>
<reference evidence="3 4" key="1">
    <citation type="submission" date="2014-11" db="EMBL/GenBank/DDBJ databases">
        <title>Genomics and ecophysiology of heterotrophic nitrogen fixing bacteria isolated from estuarine surface water.</title>
        <authorList>
            <person name="Bentzon-Tilia M."/>
            <person name="Severin I."/>
            <person name="Hansen L.H."/>
            <person name="Riemann L."/>
        </authorList>
    </citation>
    <scope>NUCLEOTIDE SEQUENCE [LARGE SCALE GENOMIC DNA]</scope>
    <source>
        <strain evidence="3 4">BAL398</strain>
    </source>
</reference>
<keyword evidence="3" id="KW-0808">Transferase</keyword>
<gene>
    <name evidence="3" type="ORF">OO17_21990</name>
</gene>
<keyword evidence="3" id="KW-0489">Methyltransferase</keyword>
<dbReference type="GO" id="GO:0032259">
    <property type="term" value="P:methylation"/>
    <property type="evidence" value="ECO:0007669"/>
    <property type="project" value="UniProtKB-KW"/>
</dbReference>
<feature type="region of interest" description="Disordered" evidence="1">
    <location>
        <begin position="1"/>
        <end position="25"/>
    </location>
</feature>
<proteinExistence type="predicted"/>
<dbReference type="PANTHER" id="PTHR47473">
    <property type="entry name" value="BTA1P"/>
    <property type="match status" value="1"/>
</dbReference>
<name>A0A0D7EDN0_RHOPL</name>
<feature type="domain" description="Methyltransferase type 12" evidence="2">
    <location>
        <begin position="62"/>
        <end position="163"/>
    </location>
</feature>
<evidence type="ECO:0000259" key="2">
    <source>
        <dbReference type="Pfam" id="PF08242"/>
    </source>
</evidence>
<sequence>MTTLSRSDISANTAPRPTDATSRMNRMYRSQRHIYDITRRYYLLGRDQLIDRLRPAAGQAVLEIGCGTGRNLIHSATKYPGARFFGLDVSTEMLTSAIEGIARAGLTKTVRVAHGDATAFAPQNLFGRAAFDHVMISYSLSMIPNWNAVLDRALASLRAGGRLHIVDFGDQRGLPRFARTLLRRWLTLFGVTPRDDLEKVLGQIARRHGAELSFERPFRGYAQYAVLTLPARQTMP</sequence>
<dbReference type="RefSeq" id="WP_044415627.1">
    <property type="nucleotide sequence ID" value="NZ_JXXE01000480.1"/>
</dbReference>
<dbReference type="EMBL" id="JXXE01000480">
    <property type="protein sequence ID" value="KIZ38939.1"/>
    <property type="molecule type" value="Genomic_DNA"/>
</dbReference>
<evidence type="ECO:0000313" key="4">
    <source>
        <dbReference type="Proteomes" id="UP000032515"/>
    </source>
</evidence>
<dbReference type="SUPFAM" id="SSF53335">
    <property type="entry name" value="S-adenosyl-L-methionine-dependent methyltransferases"/>
    <property type="match status" value="1"/>
</dbReference>
<organism evidence="3 4">
    <name type="scientific">Rhodopseudomonas palustris</name>
    <dbReference type="NCBI Taxonomy" id="1076"/>
    <lineage>
        <taxon>Bacteria</taxon>
        <taxon>Pseudomonadati</taxon>
        <taxon>Pseudomonadota</taxon>
        <taxon>Alphaproteobacteria</taxon>
        <taxon>Hyphomicrobiales</taxon>
        <taxon>Nitrobacteraceae</taxon>
        <taxon>Rhodopseudomonas</taxon>
    </lineage>
</organism>
<feature type="compositionally biased region" description="Polar residues" evidence="1">
    <location>
        <begin position="1"/>
        <end position="24"/>
    </location>
</feature>
<dbReference type="InterPro" id="IPR013217">
    <property type="entry name" value="Methyltransf_12"/>
</dbReference>
<dbReference type="AlphaFoldDB" id="A0A0D7EDN0"/>
<evidence type="ECO:0000256" key="1">
    <source>
        <dbReference type="SAM" id="MobiDB-lite"/>
    </source>
</evidence>
<dbReference type="Gene3D" id="3.40.50.150">
    <property type="entry name" value="Vaccinia Virus protein VP39"/>
    <property type="match status" value="1"/>
</dbReference>
<dbReference type="GO" id="GO:0008168">
    <property type="term" value="F:methyltransferase activity"/>
    <property type="evidence" value="ECO:0007669"/>
    <property type="project" value="UniProtKB-KW"/>
</dbReference>
<dbReference type="Pfam" id="PF08242">
    <property type="entry name" value="Methyltransf_12"/>
    <property type="match status" value="1"/>
</dbReference>
<evidence type="ECO:0000313" key="3">
    <source>
        <dbReference type="EMBL" id="KIZ38939.1"/>
    </source>
</evidence>
<dbReference type="CDD" id="cd02440">
    <property type="entry name" value="AdoMet_MTases"/>
    <property type="match status" value="1"/>
</dbReference>
<dbReference type="PANTHER" id="PTHR47473:SF1">
    <property type="entry name" value="METHYLTRANSFERASE DOMAIN-CONTAINING PROTEIN"/>
    <property type="match status" value="1"/>
</dbReference>